<dbReference type="AlphaFoldDB" id="K3ZFQ8"/>
<proteinExistence type="predicted"/>
<dbReference type="EnsemblPlants" id="KQL14939">
    <property type="protein sequence ID" value="KQL14939"/>
    <property type="gene ID" value="SETIT_025410mg"/>
</dbReference>
<reference evidence="2" key="2">
    <citation type="submission" date="2018-08" db="UniProtKB">
        <authorList>
            <consortium name="EnsemblPlants"/>
        </authorList>
    </citation>
    <scope>IDENTIFICATION</scope>
    <source>
        <strain evidence="2">Yugu1</strain>
    </source>
</reference>
<dbReference type="Gramene" id="KQL14939">
    <property type="protein sequence ID" value="KQL14939"/>
    <property type="gene ID" value="SETIT_025410mg"/>
</dbReference>
<organism evidence="2 3">
    <name type="scientific">Setaria italica</name>
    <name type="common">Foxtail millet</name>
    <name type="synonym">Panicum italicum</name>
    <dbReference type="NCBI Taxonomy" id="4555"/>
    <lineage>
        <taxon>Eukaryota</taxon>
        <taxon>Viridiplantae</taxon>
        <taxon>Streptophyta</taxon>
        <taxon>Embryophyta</taxon>
        <taxon>Tracheophyta</taxon>
        <taxon>Spermatophyta</taxon>
        <taxon>Magnoliopsida</taxon>
        <taxon>Liliopsida</taxon>
        <taxon>Poales</taxon>
        <taxon>Poaceae</taxon>
        <taxon>PACMAD clade</taxon>
        <taxon>Panicoideae</taxon>
        <taxon>Panicodae</taxon>
        <taxon>Paniceae</taxon>
        <taxon>Cenchrinae</taxon>
        <taxon>Setaria</taxon>
    </lineage>
</organism>
<keyword evidence="3" id="KW-1185">Reference proteome</keyword>
<dbReference type="InParanoid" id="K3ZFQ8"/>
<evidence type="ECO:0000313" key="3">
    <source>
        <dbReference type="Proteomes" id="UP000004995"/>
    </source>
</evidence>
<reference evidence="3" key="1">
    <citation type="journal article" date="2012" name="Nat. Biotechnol.">
        <title>Reference genome sequence of the model plant Setaria.</title>
        <authorList>
            <person name="Bennetzen J.L."/>
            <person name="Schmutz J."/>
            <person name="Wang H."/>
            <person name="Percifield R."/>
            <person name="Hawkins J."/>
            <person name="Pontaroli A.C."/>
            <person name="Estep M."/>
            <person name="Feng L."/>
            <person name="Vaughn J.N."/>
            <person name="Grimwood J."/>
            <person name="Jenkins J."/>
            <person name="Barry K."/>
            <person name="Lindquist E."/>
            <person name="Hellsten U."/>
            <person name="Deshpande S."/>
            <person name="Wang X."/>
            <person name="Wu X."/>
            <person name="Mitros T."/>
            <person name="Triplett J."/>
            <person name="Yang X."/>
            <person name="Ye C.Y."/>
            <person name="Mauro-Herrera M."/>
            <person name="Wang L."/>
            <person name="Li P."/>
            <person name="Sharma M."/>
            <person name="Sharma R."/>
            <person name="Ronald P.C."/>
            <person name="Panaud O."/>
            <person name="Kellogg E.A."/>
            <person name="Brutnell T.P."/>
            <person name="Doust A.N."/>
            <person name="Tuskan G.A."/>
            <person name="Rokhsar D."/>
            <person name="Devos K.M."/>
        </authorList>
    </citation>
    <scope>NUCLEOTIDE SEQUENCE [LARGE SCALE GENOMIC DNA]</scope>
    <source>
        <strain evidence="3">cv. Yugu1</strain>
    </source>
</reference>
<feature type="signal peptide" evidence="1">
    <location>
        <begin position="1"/>
        <end position="17"/>
    </location>
</feature>
<evidence type="ECO:0000313" key="2">
    <source>
        <dbReference type="EnsemblPlants" id="KQL14939"/>
    </source>
</evidence>
<accession>K3ZFQ8</accession>
<name>K3ZFQ8_SETIT</name>
<evidence type="ECO:0000256" key="1">
    <source>
        <dbReference type="SAM" id="SignalP"/>
    </source>
</evidence>
<dbReference type="Proteomes" id="UP000004995">
    <property type="component" value="Unassembled WGS sequence"/>
</dbReference>
<keyword evidence="1" id="KW-0732">Signal</keyword>
<dbReference type="HOGENOM" id="CLU_3160907_0_0_1"/>
<protein>
    <submittedName>
        <fullName evidence="2">Uncharacterized protein</fullName>
    </submittedName>
</protein>
<feature type="chain" id="PRO_5010127773" evidence="1">
    <location>
        <begin position="18"/>
        <end position="48"/>
    </location>
</feature>
<dbReference type="EMBL" id="AGNK02001625">
    <property type="status" value="NOT_ANNOTATED_CDS"/>
    <property type="molecule type" value="Genomic_DNA"/>
</dbReference>
<sequence>MVDPFLFLLCDLPIFSAIGNGTISPVATWFGSGFTKQDCPFVIFNANA</sequence>